<dbReference type="InterPro" id="IPR036513">
    <property type="entry name" value="STAS_dom_sf"/>
</dbReference>
<dbReference type="AlphaFoldDB" id="A0AA96LED0"/>
<dbReference type="SUPFAM" id="SSF52091">
    <property type="entry name" value="SpoIIaa-like"/>
    <property type="match status" value="1"/>
</dbReference>
<sequence length="119" mass="13294">MNAEKKFYVTKEVAADTITVYLHGELDLSMAPEMRADLEPYVNQTGRGLILNLKDLKYIDSTGIGIIILILKQRDALGASFHVAEIPSKIQRLFDITGITQYLLPNSGKSSVERKEDII</sequence>
<dbReference type="GO" id="GO:0043856">
    <property type="term" value="F:anti-sigma factor antagonist activity"/>
    <property type="evidence" value="ECO:0007669"/>
    <property type="project" value="InterPro"/>
</dbReference>
<gene>
    <name evidence="4" type="ORF">MJA45_23385</name>
</gene>
<comment type="similarity">
    <text evidence="1 2">Belongs to the anti-sigma-factor antagonist family.</text>
</comment>
<dbReference type="NCBIfam" id="TIGR00377">
    <property type="entry name" value="ant_ant_sig"/>
    <property type="match status" value="1"/>
</dbReference>
<dbReference type="Proteomes" id="UP001305702">
    <property type="component" value="Chromosome"/>
</dbReference>
<organism evidence="4 5">
    <name type="scientific">Paenibacillus aurantius</name>
    <dbReference type="NCBI Taxonomy" id="2918900"/>
    <lineage>
        <taxon>Bacteria</taxon>
        <taxon>Bacillati</taxon>
        <taxon>Bacillota</taxon>
        <taxon>Bacilli</taxon>
        <taxon>Bacillales</taxon>
        <taxon>Paenibacillaceae</taxon>
        <taxon>Paenibacillus</taxon>
    </lineage>
</organism>
<dbReference type="PANTHER" id="PTHR33495">
    <property type="entry name" value="ANTI-SIGMA FACTOR ANTAGONIST TM_1081-RELATED-RELATED"/>
    <property type="match status" value="1"/>
</dbReference>
<evidence type="ECO:0000256" key="1">
    <source>
        <dbReference type="ARBA" id="ARBA00009013"/>
    </source>
</evidence>
<evidence type="ECO:0000313" key="4">
    <source>
        <dbReference type="EMBL" id="WNQ10531.1"/>
    </source>
</evidence>
<accession>A0AA96LED0</accession>
<dbReference type="KEGG" id="paun:MJA45_23385"/>
<dbReference type="EMBL" id="CP130318">
    <property type="protein sequence ID" value="WNQ10531.1"/>
    <property type="molecule type" value="Genomic_DNA"/>
</dbReference>
<dbReference type="InterPro" id="IPR003658">
    <property type="entry name" value="Anti-sigma_ant"/>
</dbReference>
<dbReference type="InterPro" id="IPR002645">
    <property type="entry name" value="STAS_dom"/>
</dbReference>
<feature type="domain" description="STAS" evidence="3">
    <location>
        <begin position="7"/>
        <end position="119"/>
    </location>
</feature>
<evidence type="ECO:0000313" key="5">
    <source>
        <dbReference type="Proteomes" id="UP001305702"/>
    </source>
</evidence>
<dbReference type="PANTHER" id="PTHR33495:SF2">
    <property type="entry name" value="ANTI-SIGMA FACTOR ANTAGONIST TM_1081-RELATED"/>
    <property type="match status" value="1"/>
</dbReference>
<reference evidence="4 5" key="1">
    <citation type="submission" date="2022-02" db="EMBL/GenBank/DDBJ databases">
        <title>Paenibacillus sp. MBLB1776 Whole Genome Shotgun Sequencing.</title>
        <authorList>
            <person name="Hwang C.Y."/>
            <person name="Cho E.-S."/>
            <person name="Seo M.-J."/>
        </authorList>
    </citation>
    <scope>NUCLEOTIDE SEQUENCE [LARGE SCALE GENOMIC DNA]</scope>
    <source>
        <strain evidence="4 5">MBLB1776</strain>
    </source>
</reference>
<dbReference type="PROSITE" id="PS50801">
    <property type="entry name" value="STAS"/>
    <property type="match status" value="1"/>
</dbReference>
<evidence type="ECO:0000256" key="2">
    <source>
        <dbReference type="RuleBase" id="RU003749"/>
    </source>
</evidence>
<dbReference type="Pfam" id="PF01740">
    <property type="entry name" value="STAS"/>
    <property type="match status" value="1"/>
</dbReference>
<proteinExistence type="inferred from homology"/>
<dbReference type="Gene3D" id="3.30.750.24">
    <property type="entry name" value="STAS domain"/>
    <property type="match status" value="1"/>
</dbReference>
<dbReference type="CDD" id="cd07043">
    <property type="entry name" value="STAS_anti-anti-sigma_factors"/>
    <property type="match status" value="1"/>
</dbReference>
<dbReference type="RefSeq" id="WP_315604305.1">
    <property type="nucleotide sequence ID" value="NZ_CP130318.1"/>
</dbReference>
<keyword evidence="5" id="KW-1185">Reference proteome</keyword>
<protein>
    <recommendedName>
        <fullName evidence="2">Anti-sigma factor antagonist</fullName>
    </recommendedName>
</protein>
<name>A0AA96LED0_9BACL</name>
<evidence type="ECO:0000259" key="3">
    <source>
        <dbReference type="PROSITE" id="PS50801"/>
    </source>
</evidence>